<sequence length="219" mass="24621">MKPPIYLTSPLARSGTHPLPMIEFSLVADHLDLEDCDTLMFSSKQAVISAERIDPSWKRLPTVAIGPATEKQIRKLGGTVLYRPKEYYGATLARDLVEKFRSRRILYLRPRQVSFDSRGYLAKAGIELQEQIIYETSCRHYAPEEAPPEGAVIVFTSPSTIHCFLENFPWRPDYHAVVIGRATLEHLPDGAKFRVASEPTIDACLAAARHLAETLNDTK</sequence>
<dbReference type="EMBL" id="DRNO01000270">
    <property type="protein sequence ID" value="HFC04011.1"/>
    <property type="molecule type" value="Genomic_DNA"/>
</dbReference>
<dbReference type="Gene3D" id="3.40.50.10090">
    <property type="match status" value="2"/>
</dbReference>
<dbReference type="GO" id="GO:0004852">
    <property type="term" value="F:uroporphyrinogen-III synthase activity"/>
    <property type="evidence" value="ECO:0007669"/>
    <property type="project" value="InterPro"/>
</dbReference>
<comment type="caution">
    <text evidence="2">The sequence shown here is derived from an EMBL/GenBank/DDBJ whole genome shotgun (WGS) entry which is preliminary data.</text>
</comment>
<accession>A0A7V2SJ92</accession>
<dbReference type="InterPro" id="IPR003754">
    <property type="entry name" value="4pyrrol_synth_uPrphyn_synth"/>
</dbReference>
<feature type="domain" description="Tetrapyrrole biosynthesis uroporphyrinogen III synthase" evidence="1">
    <location>
        <begin position="19"/>
        <end position="205"/>
    </location>
</feature>
<dbReference type="InterPro" id="IPR036108">
    <property type="entry name" value="4pyrrol_syn_uPrphyn_synt_sf"/>
</dbReference>
<organism evidence="2">
    <name type="scientific">Nitratifractor salsuginis</name>
    <dbReference type="NCBI Taxonomy" id="269261"/>
    <lineage>
        <taxon>Bacteria</taxon>
        <taxon>Pseudomonadati</taxon>
        <taxon>Campylobacterota</taxon>
        <taxon>Epsilonproteobacteria</taxon>
        <taxon>Campylobacterales</taxon>
        <taxon>Sulfurovaceae</taxon>
        <taxon>Nitratifractor</taxon>
    </lineage>
</organism>
<dbReference type="Pfam" id="PF02602">
    <property type="entry name" value="HEM4"/>
    <property type="match status" value="1"/>
</dbReference>
<dbReference type="Proteomes" id="UP000885722">
    <property type="component" value="Unassembled WGS sequence"/>
</dbReference>
<name>A0A7V2SJ92_9BACT</name>
<dbReference type="SUPFAM" id="SSF69618">
    <property type="entry name" value="HemD-like"/>
    <property type="match status" value="1"/>
</dbReference>
<dbReference type="GO" id="GO:0033014">
    <property type="term" value="P:tetrapyrrole biosynthetic process"/>
    <property type="evidence" value="ECO:0007669"/>
    <property type="project" value="InterPro"/>
</dbReference>
<protein>
    <submittedName>
        <fullName evidence="2">Uroporphyrinogen-III synthase</fullName>
    </submittedName>
</protein>
<gene>
    <name evidence="2" type="ORF">ENJ74_03980</name>
</gene>
<dbReference type="AlphaFoldDB" id="A0A7V2SJ92"/>
<dbReference type="CDD" id="cd06578">
    <property type="entry name" value="HemD"/>
    <property type="match status" value="1"/>
</dbReference>
<evidence type="ECO:0000313" key="2">
    <source>
        <dbReference type="EMBL" id="HFC04011.1"/>
    </source>
</evidence>
<reference evidence="2" key="1">
    <citation type="journal article" date="2020" name="mSystems">
        <title>Genome- and Community-Level Interaction Insights into Carbon Utilization and Element Cycling Functions of Hydrothermarchaeota in Hydrothermal Sediment.</title>
        <authorList>
            <person name="Zhou Z."/>
            <person name="Liu Y."/>
            <person name="Xu W."/>
            <person name="Pan J."/>
            <person name="Luo Z.H."/>
            <person name="Li M."/>
        </authorList>
    </citation>
    <scope>NUCLEOTIDE SEQUENCE [LARGE SCALE GENOMIC DNA]</scope>
    <source>
        <strain evidence="2">HyVt-513</strain>
    </source>
</reference>
<proteinExistence type="predicted"/>
<evidence type="ECO:0000259" key="1">
    <source>
        <dbReference type="Pfam" id="PF02602"/>
    </source>
</evidence>